<dbReference type="GO" id="GO:0016020">
    <property type="term" value="C:membrane"/>
    <property type="evidence" value="ECO:0007669"/>
    <property type="project" value="TreeGrafter"/>
</dbReference>
<proteinExistence type="inferred from homology"/>
<keyword evidence="9" id="KW-0407">Ion channel</keyword>
<accession>A0AAQ4DP87</accession>
<dbReference type="GO" id="GO:0070588">
    <property type="term" value="P:calcium ion transmembrane transport"/>
    <property type="evidence" value="ECO:0007669"/>
    <property type="project" value="TreeGrafter"/>
</dbReference>
<evidence type="ECO:0000256" key="5">
    <source>
        <dbReference type="ARBA" id="ARBA00022989"/>
    </source>
</evidence>
<evidence type="ECO:0000256" key="10">
    <source>
        <dbReference type="SAM" id="Phobius"/>
    </source>
</evidence>
<dbReference type="Pfam" id="PF00864">
    <property type="entry name" value="P2X_receptor"/>
    <property type="match status" value="1"/>
</dbReference>
<comment type="similarity">
    <text evidence="2">Belongs to the P2X receptor family.</text>
</comment>
<dbReference type="AlphaFoldDB" id="A0AAQ4DP87"/>
<evidence type="ECO:0000256" key="2">
    <source>
        <dbReference type="ARBA" id="ARBA00009848"/>
    </source>
</evidence>
<keyword evidence="12" id="KW-1185">Reference proteome</keyword>
<keyword evidence="3" id="KW-0813">Transport</keyword>
<dbReference type="Proteomes" id="UP001321473">
    <property type="component" value="Unassembled WGS sequence"/>
</dbReference>
<dbReference type="GO" id="GO:0098794">
    <property type="term" value="C:postsynapse"/>
    <property type="evidence" value="ECO:0007669"/>
    <property type="project" value="GOC"/>
</dbReference>
<evidence type="ECO:0000256" key="6">
    <source>
        <dbReference type="ARBA" id="ARBA00023065"/>
    </source>
</evidence>
<keyword evidence="8" id="KW-1071">Ligand-gated ion channel</keyword>
<keyword evidence="4 10" id="KW-0812">Transmembrane</keyword>
<name>A0AAQ4DP87_AMBAM</name>
<dbReference type="InterPro" id="IPR059116">
    <property type="entry name" value="P2X_receptor"/>
</dbReference>
<evidence type="ECO:0000313" key="11">
    <source>
        <dbReference type="EMBL" id="KAK8764277.1"/>
    </source>
</evidence>
<protein>
    <submittedName>
        <fullName evidence="11">Uncharacterized protein</fullName>
    </submittedName>
</protein>
<comment type="caution">
    <text evidence="11">The sequence shown here is derived from an EMBL/GenBank/DDBJ whole genome shotgun (WGS) entry which is preliminary data.</text>
</comment>
<dbReference type="PANTHER" id="PTHR10125">
    <property type="entry name" value="P2X PURINOCEPTOR"/>
    <property type="match status" value="1"/>
</dbReference>
<gene>
    <name evidence="11" type="ORF">V5799_033115</name>
</gene>
<keyword evidence="6" id="KW-0406">Ion transport</keyword>
<evidence type="ECO:0000256" key="8">
    <source>
        <dbReference type="ARBA" id="ARBA00023286"/>
    </source>
</evidence>
<organism evidence="11 12">
    <name type="scientific">Amblyomma americanum</name>
    <name type="common">Lone star tick</name>
    <dbReference type="NCBI Taxonomy" id="6943"/>
    <lineage>
        <taxon>Eukaryota</taxon>
        <taxon>Metazoa</taxon>
        <taxon>Ecdysozoa</taxon>
        <taxon>Arthropoda</taxon>
        <taxon>Chelicerata</taxon>
        <taxon>Arachnida</taxon>
        <taxon>Acari</taxon>
        <taxon>Parasitiformes</taxon>
        <taxon>Ixodida</taxon>
        <taxon>Ixodoidea</taxon>
        <taxon>Ixodidae</taxon>
        <taxon>Amblyomminae</taxon>
        <taxon>Amblyomma</taxon>
    </lineage>
</organism>
<evidence type="ECO:0000313" key="12">
    <source>
        <dbReference type="Proteomes" id="UP001321473"/>
    </source>
</evidence>
<evidence type="ECO:0000256" key="4">
    <source>
        <dbReference type="ARBA" id="ARBA00022692"/>
    </source>
</evidence>
<sequence>MGFVIGYTKHYSETTRTLVKAYGIKFVVQVRGEAGKTNISSIVVTLGSGLGLLVATVLCDFVHVDKRKKLYTGPRSSSSSRKGQLQCE</sequence>
<dbReference type="EMBL" id="JARKHS020028417">
    <property type="protein sequence ID" value="KAK8764277.1"/>
    <property type="molecule type" value="Genomic_DNA"/>
</dbReference>
<reference evidence="11 12" key="1">
    <citation type="journal article" date="2023" name="Arcadia Sci">
        <title>De novo assembly of a long-read Amblyomma americanum tick genome.</title>
        <authorList>
            <person name="Chou S."/>
            <person name="Poskanzer K.E."/>
            <person name="Rollins M."/>
            <person name="Thuy-Boun P.S."/>
        </authorList>
    </citation>
    <scope>NUCLEOTIDE SEQUENCE [LARGE SCALE GENOMIC DNA]</scope>
    <source>
        <strain evidence="11">F_SG_1</strain>
        <tissue evidence="11">Salivary glands</tissue>
    </source>
</reference>
<evidence type="ECO:0000256" key="7">
    <source>
        <dbReference type="ARBA" id="ARBA00023136"/>
    </source>
</evidence>
<dbReference type="PANTHER" id="PTHR10125:SF31">
    <property type="entry name" value="P2X RECEPTOR E"/>
    <property type="match status" value="1"/>
</dbReference>
<keyword evidence="5 10" id="KW-1133">Transmembrane helix</keyword>
<evidence type="ECO:0000256" key="9">
    <source>
        <dbReference type="ARBA" id="ARBA00023303"/>
    </source>
</evidence>
<evidence type="ECO:0000256" key="1">
    <source>
        <dbReference type="ARBA" id="ARBA00004308"/>
    </source>
</evidence>
<feature type="transmembrane region" description="Helical" evidence="10">
    <location>
        <begin position="39"/>
        <end position="62"/>
    </location>
</feature>
<dbReference type="GO" id="GO:0004931">
    <property type="term" value="F:extracellularly ATP-gated monoatomic cation channel activity"/>
    <property type="evidence" value="ECO:0007669"/>
    <property type="project" value="TreeGrafter"/>
</dbReference>
<dbReference type="Gene3D" id="1.10.287.940">
    <property type="entry name" value="atp-gated p2x4 ion channel"/>
    <property type="match status" value="1"/>
</dbReference>
<keyword evidence="7 10" id="KW-0472">Membrane</keyword>
<comment type="subcellular location">
    <subcellularLocation>
        <location evidence="1">Endomembrane system</location>
    </subcellularLocation>
</comment>
<evidence type="ECO:0000256" key="3">
    <source>
        <dbReference type="ARBA" id="ARBA00022448"/>
    </source>
</evidence>
<dbReference type="GO" id="GO:0012505">
    <property type="term" value="C:endomembrane system"/>
    <property type="evidence" value="ECO:0007669"/>
    <property type="project" value="UniProtKB-SubCell"/>
</dbReference>